<keyword evidence="3" id="KW-1185">Reference proteome</keyword>
<dbReference type="Proteomes" id="UP000678499">
    <property type="component" value="Unassembled WGS sequence"/>
</dbReference>
<keyword evidence="1" id="KW-0732">Signal</keyword>
<evidence type="ECO:0000313" key="2">
    <source>
        <dbReference type="EMBL" id="CAD7280481.1"/>
    </source>
</evidence>
<dbReference type="EMBL" id="OA884234">
    <property type="protein sequence ID" value="CAD7280481.1"/>
    <property type="molecule type" value="Genomic_DNA"/>
</dbReference>
<evidence type="ECO:0000313" key="3">
    <source>
        <dbReference type="Proteomes" id="UP000678499"/>
    </source>
</evidence>
<proteinExistence type="predicted"/>
<reference evidence="2" key="1">
    <citation type="submission" date="2020-11" db="EMBL/GenBank/DDBJ databases">
        <authorList>
            <person name="Tran Van P."/>
        </authorList>
    </citation>
    <scope>NUCLEOTIDE SEQUENCE</scope>
</reference>
<feature type="chain" id="PRO_5036210336" evidence="1">
    <location>
        <begin position="19"/>
        <end position="277"/>
    </location>
</feature>
<organism evidence="2">
    <name type="scientific">Notodromas monacha</name>
    <dbReference type="NCBI Taxonomy" id="399045"/>
    <lineage>
        <taxon>Eukaryota</taxon>
        <taxon>Metazoa</taxon>
        <taxon>Ecdysozoa</taxon>
        <taxon>Arthropoda</taxon>
        <taxon>Crustacea</taxon>
        <taxon>Oligostraca</taxon>
        <taxon>Ostracoda</taxon>
        <taxon>Podocopa</taxon>
        <taxon>Podocopida</taxon>
        <taxon>Cypridocopina</taxon>
        <taxon>Cypridoidea</taxon>
        <taxon>Cyprididae</taxon>
        <taxon>Notodromas</taxon>
    </lineage>
</organism>
<feature type="signal peptide" evidence="1">
    <location>
        <begin position="1"/>
        <end position="18"/>
    </location>
</feature>
<gene>
    <name evidence="2" type="ORF">NMOB1V02_LOCUS8140</name>
</gene>
<dbReference type="AlphaFoldDB" id="A0A7R9BUU9"/>
<name>A0A7R9BUU9_9CRUS</name>
<accession>A0A7R9BUU9</accession>
<protein>
    <submittedName>
        <fullName evidence="2">Uncharacterized protein</fullName>
    </submittedName>
</protein>
<evidence type="ECO:0000256" key="1">
    <source>
        <dbReference type="SAM" id="SignalP"/>
    </source>
</evidence>
<dbReference type="EMBL" id="CAJPEX010002197">
    <property type="protein sequence ID" value="CAG0920633.1"/>
    <property type="molecule type" value="Genomic_DNA"/>
</dbReference>
<sequence length="277" mass="29949">MQSAVLFLVAIIAAAVQGLPQQPNPDAEQAPGVVEEHFQIPNGKLELPSPSTNEVEIISTNTDPDLEKKILNAIVEELKANFSAKYQELLTKKLPDGKYPVRGFSASNGIELNGDITGLQNIRLSKDFEALANRSNGLTAYNVKAEMEIPELMFNFKLVKYFPIDVFKLFPVRGTGVANLTAYLPMETKTSPNAQASTTGCVSAIDTVARAENVKVDVVFTNALGRGLQWIRDNLHLDLADSVLSNFAKTIVDVVMSILQLIICGAIEAATTAVFAG</sequence>